<organism evidence="2 3">
    <name type="scientific">Candidula unifasciata</name>
    <dbReference type="NCBI Taxonomy" id="100452"/>
    <lineage>
        <taxon>Eukaryota</taxon>
        <taxon>Metazoa</taxon>
        <taxon>Spiralia</taxon>
        <taxon>Lophotrochozoa</taxon>
        <taxon>Mollusca</taxon>
        <taxon>Gastropoda</taxon>
        <taxon>Heterobranchia</taxon>
        <taxon>Euthyneura</taxon>
        <taxon>Panpulmonata</taxon>
        <taxon>Eupulmonata</taxon>
        <taxon>Stylommatophora</taxon>
        <taxon>Helicina</taxon>
        <taxon>Helicoidea</taxon>
        <taxon>Geomitridae</taxon>
        <taxon>Candidula</taxon>
    </lineage>
</organism>
<dbReference type="Proteomes" id="UP000678393">
    <property type="component" value="Unassembled WGS sequence"/>
</dbReference>
<evidence type="ECO:0000313" key="3">
    <source>
        <dbReference type="Proteomes" id="UP000678393"/>
    </source>
</evidence>
<dbReference type="EMBL" id="CAJHNH020000206">
    <property type="protein sequence ID" value="CAG5116071.1"/>
    <property type="molecule type" value="Genomic_DNA"/>
</dbReference>
<dbReference type="AlphaFoldDB" id="A0A8S3YKX5"/>
<feature type="non-terminal residue" evidence="2">
    <location>
        <position position="142"/>
    </location>
</feature>
<sequence length="142" mass="15205">MCSRSYVVILLLSQTLALIQAQNEETTSAPLTCASMLCAPSTYCRTVMSCSTCQPESRCVPADNINEDTDTLCKNGNYSEVILLENPNNSSSYSQLQCGVDAGTQKCPLGSDCIQDQSEIGSCCRGQIEMPPQTEKSGVCPS</sequence>
<accession>A0A8S3YKX5</accession>
<evidence type="ECO:0000313" key="2">
    <source>
        <dbReference type="EMBL" id="CAG5116071.1"/>
    </source>
</evidence>
<reference evidence="2" key="1">
    <citation type="submission" date="2021-04" db="EMBL/GenBank/DDBJ databases">
        <authorList>
            <consortium name="Molecular Ecology Group"/>
        </authorList>
    </citation>
    <scope>NUCLEOTIDE SEQUENCE</scope>
</reference>
<feature type="signal peptide" evidence="1">
    <location>
        <begin position="1"/>
        <end position="21"/>
    </location>
</feature>
<keyword evidence="1" id="KW-0732">Signal</keyword>
<protein>
    <submittedName>
        <fullName evidence="2">Uncharacterized protein</fullName>
    </submittedName>
</protein>
<comment type="caution">
    <text evidence="2">The sequence shown here is derived from an EMBL/GenBank/DDBJ whole genome shotgun (WGS) entry which is preliminary data.</text>
</comment>
<proteinExistence type="predicted"/>
<gene>
    <name evidence="2" type="ORF">CUNI_LOCUS1629</name>
</gene>
<keyword evidence="3" id="KW-1185">Reference proteome</keyword>
<name>A0A8S3YKX5_9EUPU</name>
<feature type="chain" id="PRO_5035912249" evidence="1">
    <location>
        <begin position="22"/>
        <end position="142"/>
    </location>
</feature>
<evidence type="ECO:0000256" key="1">
    <source>
        <dbReference type="SAM" id="SignalP"/>
    </source>
</evidence>